<dbReference type="AlphaFoldDB" id="A0A0D2IIN2"/>
<dbReference type="RefSeq" id="XP_013272735.1">
    <property type="nucleotide sequence ID" value="XM_013417281.1"/>
</dbReference>
<evidence type="ECO:0000313" key="3">
    <source>
        <dbReference type="Proteomes" id="UP000053617"/>
    </source>
</evidence>
<dbReference type="InterPro" id="IPR037175">
    <property type="entry name" value="KFase_sf"/>
</dbReference>
<reference evidence="2 3" key="1">
    <citation type="submission" date="2015-01" db="EMBL/GenBank/DDBJ databases">
        <title>The Genome Sequence of Rhinocladiella mackenzie CBS 650.93.</title>
        <authorList>
            <consortium name="The Broad Institute Genomics Platform"/>
            <person name="Cuomo C."/>
            <person name="de Hoog S."/>
            <person name="Gorbushina A."/>
            <person name="Stielow B."/>
            <person name="Teixiera M."/>
            <person name="Abouelleil A."/>
            <person name="Chapman S.B."/>
            <person name="Priest M."/>
            <person name="Young S.K."/>
            <person name="Wortman J."/>
            <person name="Nusbaum C."/>
            <person name="Birren B."/>
        </authorList>
    </citation>
    <scope>NUCLEOTIDE SEQUENCE [LARGE SCALE GENOMIC DNA]</scope>
    <source>
        <strain evidence="2 3">CBS 650.93</strain>
    </source>
</reference>
<dbReference type="Pfam" id="PF04199">
    <property type="entry name" value="Cyclase"/>
    <property type="match status" value="1"/>
</dbReference>
<dbReference type="Proteomes" id="UP000053617">
    <property type="component" value="Unassembled WGS sequence"/>
</dbReference>
<dbReference type="GO" id="GO:0004061">
    <property type="term" value="F:arylformamidase activity"/>
    <property type="evidence" value="ECO:0007669"/>
    <property type="project" value="InterPro"/>
</dbReference>
<dbReference type="EMBL" id="KN847478">
    <property type="protein sequence ID" value="KIX05599.1"/>
    <property type="molecule type" value="Genomic_DNA"/>
</dbReference>
<dbReference type="PANTHER" id="PTHR34861:SF10">
    <property type="entry name" value="CYCLASE"/>
    <property type="match status" value="1"/>
</dbReference>
<dbReference type="Gene3D" id="3.50.30.50">
    <property type="entry name" value="Putative cyclase"/>
    <property type="match status" value="1"/>
</dbReference>
<gene>
    <name evidence="2" type="ORF">Z518_06471</name>
</gene>
<evidence type="ECO:0000256" key="1">
    <source>
        <dbReference type="ARBA" id="ARBA00007865"/>
    </source>
</evidence>
<protein>
    <recommendedName>
        <fullName evidence="4">Cyclase</fullName>
    </recommendedName>
</protein>
<evidence type="ECO:0008006" key="4">
    <source>
        <dbReference type="Google" id="ProtNLM"/>
    </source>
</evidence>
<dbReference type="GeneID" id="25294542"/>
<comment type="similarity">
    <text evidence="1">Belongs to the Cyclase 1 superfamily.</text>
</comment>
<accession>A0A0D2IIN2</accession>
<dbReference type="PANTHER" id="PTHR34861">
    <property type="match status" value="1"/>
</dbReference>
<organism evidence="2 3">
    <name type="scientific">Rhinocladiella mackenziei CBS 650.93</name>
    <dbReference type="NCBI Taxonomy" id="1442369"/>
    <lineage>
        <taxon>Eukaryota</taxon>
        <taxon>Fungi</taxon>
        <taxon>Dikarya</taxon>
        <taxon>Ascomycota</taxon>
        <taxon>Pezizomycotina</taxon>
        <taxon>Eurotiomycetes</taxon>
        <taxon>Chaetothyriomycetidae</taxon>
        <taxon>Chaetothyriales</taxon>
        <taxon>Herpotrichiellaceae</taxon>
        <taxon>Rhinocladiella</taxon>
    </lineage>
</organism>
<dbReference type="InterPro" id="IPR007325">
    <property type="entry name" value="KFase/CYL"/>
</dbReference>
<dbReference type="SUPFAM" id="SSF102198">
    <property type="entry name" value="Putative cyclase"/>
    <property type="match status" value="1"/>
</dbReference>
<sequence>MRWHDLPKWEEMPKVPGMPNGCAWGLFDQNGERDQLGTLNLLTPEIVLKARDEIQNGQSICLKLSHCIRFRRLCSNLYFVRSWSMEHAQVPAVNRKQFEHRIISLRRLGHTAYDDEIAINTQSGSQWDGLRHWGHQETGLYYNNLAHDAIRNNNCKDNSIHYWSLRGGIVGRGVLIDYHSWATARSLHHPAIARTTISSSEIEEIAKSQGTELQPADILLIRTGWTAWYNGASESERRKGTTGNEHIGLEGTEDTVKWLWNKHFAAVASDSLAFEAWPTKPPYGLHDWLLAMWGCPIGELWNLEELSEKCRTLRKWSFFIASAPLNVVGGVASPPNVVAIL</sequence>
<evidence type="ECO:0000313" key="2">
    <source>
        <dbReference type="EMBL" id="KIX05599.1"/>
    </source>
</evidence>
<proteinExistence type="inferred from homology"/>
<dbReference type="GO" id="GO:0019441">
    <property type="term" value="P:L-tryptophan catabolic process to kynurenine"/>
    <property type="evidence" value="ECO:0007669"/>
    <property type="project" value="InterPro"/>
</dbReference>
<keyword evidence="3" id="KW-1185">Reference proteome</keyword>
<dbReference type="VEuPathDB" id="FungiDB:Z518_06471"/>
<name>A0A0D2IIN2_9EURO</name>
<dbReference type="OrthoDB" id="5396at2759"/>
<dbReference type="HOGENOM" id="CLU_030671_1_0_1"/>